<dbReference type="SMART" id="SM00868">
    <property type="entry name" value="zf-AD"/>
    <property type="match status" value="1"/>
</dbReference>
<organism evidence="17">
    <name type="scientific">Musca domestica</name>
    <name type="common">House fly</name>
    <dbReference type="NCBI Taxonomy" id="7370"/>
    <lineage>
        <taxon>Eukaryota</taxon>
        <taxon>Metazoa</taxon>
        <taxon>Ecdysozoa</taxon>
        <taxon>Arthropoda</taxon>
        <taxon>Hexapoda</taxon>
        <taxon>Insecta</taxon>
        <taxon>Pterygota</taxon>
        <taxon>Neoptera</taxon>
        <taxon>Endopterygota</taxon>
        <taxon>Diptera</taxon>
        <taxon>Brachycera</taxon>
        <taxon>Muscomorpha</taxon>
        <taxon>Muscoidea</taxon>
        <taxon>Muscidae</taxon>
        <taxon>Musca</taxon>
    </lineage>
</organism>
<feature type="compositionally biased region" description="Low complexity" evidence="14">
    <location>
        <begin position="359"/>
        <end position="373"/>
    </location>
</feature>
<name>A0A1I8N5N9_MUSDO</name>
<dbReference type="InterPro" id="IPR012934">
    <property type="entry name" value="Znf_AD"/>
</dbReference>
<evidence type="ECO:0000256" key="6">
    <source>
        <dbReference type="ARBA" id="ARBA00022833"/>
    </source>
</evidence>
<keyword evidence="10" id="KW-0539">Nucleus</keyword>
<accession>A0A1I8N5N9</accession>
<feature type="region of interest" description="Disordered" evidence="14">
    <location>
        <begin position="553"/>
        <end position="626"/>
    </location>
</feature>
<evidence type="ECO:0000259" key="16">
    <source>
        <dbReference type="PROSITE" id="PS51915"/>
    </source>
</evidence>
<dbReference type="GO" id="GO:0003677">
    <property type="term" value="F:DNA binding"/>
    <property type="evidence" value="ECO:0007669"/>
    <property type="project" value="UniProtKB-KW"/>
</dbReference>
<feature type="domain" description="C2H2-type" evidence="15">
    <location>
        <begin position="887"/>
        <end position="914"/>
    </location>
</feature>
<evidence type="ECO:0000256" key="9">
    <source>
        <dbReference type="ARBA" id="ARBA00023163"/>
    </source>
</evidence>
<dbReference type="GO" id="GO:0005634">
    <property type="term" value="C:nucleus"/>
    <property type="evidence" value="ECO:0007669"/>
    <property type="project" value="UniProtKB-SubCell"/>
</dbReference>
<dbReference type="SUPFAM" id="SSF57716">
    <property type="entry name" value="Glucocorticoid receptor-like (DNA-binding domain)"/>
    <property type="match status" value="1"/>
</dbReference>
<evidence type="ECO:0000256" key="13">
    <source>
        <dbReference type="SAM" id="Coils"/>
    </source>
</evidence>
<feature type="region of interest" description="Disordered" evidence="14">
    <location>
        <begin position="1030"/>
        <end position="1063"/>
    </location>
</feature>
<dbReference type="SMART" id="SM00355">
    <property type="entry name" value="ZnF_C2H2"/>
    <property type="match status" value="4"/>
</dbReference>
<dbReference type="Gene3D" id="3.30.160.60">
    <property type="entry name" value="Classic Zinc Finger"/>
    <property type="match status" value="3"/>
</dbReference>
<feature type="compositionally biased region" description="Low complexity" evidence="14">
    <location>
        <begin position="1049"/>
        <end position="1063"/>
    </location>
</feature>
<dbReference type="PANTHER" id="PTHR47772">
    <property type="entry name" value="ZINC FINGER PROTEIN 200"/>
    <property type="match status" value="1"/>
</dbReference>
<dbReference type="PROSITE" id="PS51915">
    <property type="entry name" value="ZAD"/>
    <property type="match status" value="1"/>
</dbReference>
<dbReference type="PROSITE" id="PS00028">
    <property type="entry name" value="ZINC_FINGER_C2H2_1"/>
    <property type="match status" value="4"/>
</dbReference>
<evidence type="ECO:0000256" key="4">
    <source>
        <dbReference type="ARBA" id="ARBA00022737"/>
    </source>
</evidence>
<dbReference type="GO" id="GO:0008270">
    <property type="term" value="F:zinc ion binding"/>
    <property type="evidence" value="ECO:0007669"/>
    <property type="project" value="UniProtKB-UniRule"/>
</dbReference>
<sequence>MTNIKSVNFYDLCRVCTTTTTNTGKIEIFSAEGKSKNMNCKLAECLSLNVEESDRLPKVVCQKCLQTLENFTEFRNLCKNSQMMLNSCLDSSQNGAKVVVKESVAKGGGGLQTPSTVTLAPSHAQQMPVFTLQGSNLVAQAMPTNNVSHQNQDFLNSIMQAVGIQSEKPAVPQYTITLDNSAQQQTLNQQLQQHMTNQAAAAAAAAEKEKEAKNNALEEFLKLKPNIKVTPIGKKNPQQQQQQQVQAQQEQIIQQQQIQQQQQQQQIQQQHQQQQQQEQLVQLQLQQLQQQLQLLTSQLQPQQITISAPSIANLPQPHLTQQTNAIMSSTMDGSTLSNSDSEDSSPSKNKKPKLNFVFTTPPNNNNNNNTTPTATLSTPMPQLTTSLNTHNPGLGPQIQFQLQPTLAPQAILQGGQPNAAATLLSNLAPLLQPQTQLNPAAALQAQSLANVGQNSSSNMLLPITIKDENTDQQFVAHIDAKNFILPTTYQLQMKLQPQISGQPIMQLAPTIQLAPNQTFQTAANMATLNNTPSGLGFNSATSLQITPATTQLQQSPVAVSKPEPTAPQQSQTFKQPAPVTAKNIQITSQQIINPSVKKEVPNQEEDKPKKSSLPLDQDQGSRQKYKISQAAGANTIEITPNTSFTQQIMQQVQQQQQQKQKLQQQTASSTLTTQHGGITVQRITTKASNQNSVPSSPSESETNTPTKKSMPANLPTLPILNKNNITISRVTNTQPNQTQHQNQINKAAATNRSPVAKLPAGSATNTGLKVVTQQSKNHTQAITVTQAGPKPSQPQSQPLLTQKSQVIGTIPKTTVNASPPKKFVKKVMNNSNTTTTTVAEQKPATTDQGTSSSTSVSTYMPSQQQQQHTTITGVDTNTSAPGPANNIECSQCGRVFKKKEHLTQHLKLHTGIRPFKCSEEGCPKAFNRKEHLLRHLVSHSGKKMFSCDICQKPFSRKDNLSKHKRIHTDDNASNFVCEICNKSFVVKSYYTQHKMLHKTNAIPDDGDEEEEDKHTENIAEQHTNNNRESLNQNEQQNQQQHQPPASTNPQLTTTTISQQPQQQTLHLVPQIMHMVTTQDMSGGSTITIQAANDPNSSATLKEHDATVLNLPTSLANFVQLSQAQFVNASTGQIMGHLKIEK</sequence>
<feature type="domain" description="C2H2-type" evidence="15">
    <location>
        <begin position="915"/>
        <end position="944"/>
    </location>
</feature>
<gene>
    <name evidence="17" type="primary">101900500</name>
</gene>
<keyword evidence="5 11" id="KW-0863">Zinc-finger</keyword>
<keyword evidence="9" id="KW-0804">Transcription</keyword>
<evidence type="ECO:0000256" key="5">
    <source>
        <dbReference type="ARBA" id="ARBA00022771"/>
    </source>
</evidence>
<feature type="region of interest" description="Disordered" evidence="14">
    <location>
        <begin position="834"/>
        <end position="877"/>
    </location>
</feature>
<feature type="binding site" evidence="12">
    <location>
        <position position="13"/>
    </location>
    <ligand>
        <name>Zn(2+)</name>
        <dbReference type="ChEBI" id="CHEBI:29105"/>
    </ligand>
</feature>
<feature type="compositionally biased region" description="Polar residues" evidence="14">
    <location>
        <begin position="859"/>
        <end position="877"/>
    </location>
</feature>
<dbReference type="EnsemblMetazoa" id="MDOA011808-RB">
    <property type="protein sequence ID" value="MDOA011808-PB"/>
    <property type="gene ID" value="MDOA011808"/>
</dbReference>
<dbReference type="Pfam" id="PF00096">
    <property type="entry name" value="zf-C2H2"/>
    <property type="match status" value="4"/>
</dbReference>
<feature type="binding site" evidence="12">
    <location>
        <position position="61"/>
    </location>
    <ligand>
        <name>Zn(2+)</name>
        <dbReference type="ChEBI" id="CHEBI:29105"/>
    </ligand>
</feature>
<dbReference type="InterPro" id="IPR036236">
    <property type="entry name" value="Znf_C2H2_sf"/>
</dbReference>
<dbReference type="KEGG" id="mde:101900500"/>
<keyword evidence="7" id="KW-0805">Transcription regulation</keyword>
<evidence type="ECO:0008006" key="18">
    <source>
        <dbReference type="Google" id="ProtNLM"/>
    </source>
</evidence>
<dbReference type="AlphaFoldDB" id="A0A1I8N5N9"/>
<dbReference type="PANTHER" id="PTHR47772:SF7">
    <property type="entry name" value="ZINC FINGER PROTEIN 160"/>
    <property type="match status" value="1"/>
</dbReference>
<feature type="binding site" evidence="12">
    <location>
        <position position="64"/>
    </location>
    <ligand>
        <name>Zn(2+)</name>
        <dbReference type="ChEBI" id="CHEBI:29105"/>
    </ligand>
</feature>
<evidence type="ECO:0000256" key="7">
    <source>
        <dbReference type="ARBA" id="ARBA00023015"/>
    </source>
</evidence>
<dbReference type="RefSeq" id="XP_011293123.2">
    <property type="nucleotide sequence ID" value="XM_011294821.3"/>
</dbReference>
<reference evidence="17" key="1">
    <citation type="submission" date="2020-05" db="UniProtKB">
        <authorList>
            <consortium name="EnsemblMetazoa"/>
        </authorList>
    </citation>
    <scope>IDENTIFICATION</scope>
    <source>
        <strain evidence="17">Aabys</strain>
    </source>
</reference>
<feature type="compositionally biased region" description="Basic and acidic residues" evidence="14">
    <location>
        <begin position="596"/>
        <end position="609"/>
    </location>
</feature>
<dbReference type="Gene3D" id="3.40.1800.20">
    <property type="match status" value="1"/>
</dbReference>
<keyword evidence="3 12" id="KW-0479">Metal-binding</keyword>
<evidence type="ECO:0000256" key="2">
    <source>
        <dbReference type="ARBA" id="ARBA00006991"/>
    </source>
</evidence>
<evidence type="ECO:0000313" key="17">
    <source>
        <dbReference type="EnsemblMetazoa" id="MDOA011808-PB"/>
    </source>
</evidence>
<protein>
    <recommendedName>
        <fullName evidence="18">Zinc finger, C2H2 type</fullName>
    </recommendedName>
</protein>
<feature type="domain" description="C2H2-type" evidence="15">
    <location>
        <begin position="945"/>
        <end position="972"/>
    </location>
</feature>
<dbReference type="OrthoDB" id="654211at2759"/>
<dbReference type="VEuPathDB" id="VectorBase:MDOA011808"/>
<dbReference type="Pfam" id="PF07776">
    <property type="entry name" value="zf-AD"/>
    <property type="match status" value="1"/>
</dbReference>
<evidence type="ECO:0000256" key="14">
    <source>
        <dbReference type="SAM" id="MobiDB-lite"/>
    </source>
</evidence>
<dbReference type="VEuPathDB" id="VectorBase:MDOMA2_014809"/>
<evidence type="ECO:0000256" key="3">
    <source>
        <dbReference type="ARBA" id="ARBA00022723"/>
    </source>
</evidence>
<feature type="binding site" evidence="12">
    <location>
        <position position="16"/>
    </location>
    <ligand>
        <name>Zn(2+)</name>
        <dbReference type="ChEBI" id="CHEBI:29105"/>
    </ligand>
</feature>
<dbReference type="InterPro" id="IPR050636">
    <property type="entry name" value="C2H2-ZF_domain-containing"/>
</dbReference>
<evidence type="ECO:0000256" key="10">
    <source>
        <dbReference type="ARBA" id="ARBA00023242"/>
    </source>
</evidence>
<evidence type="ECO:0000256" key="12">
    <source>
        <dbReference type="PROSITE-ProRule" id="PRU01263"/>
    </source>
</evidence>
<dbReference type="InterPro" id="IPR013087">
    <property type="entry name" value="Znf_C2H2_type"/>
</dbReference>
<feature type="compositionally biased region" description="Low complexity" evidence="14">
    <location>
        <begin position="1030"/>
        <end position="1042"/>
    </location>
</feature>
<dbReference type="SUPFAM" id="SSF57667">
    <property type="entry name" value="beta-beta-alpha zinc fingers"/>
    <property type="match status" value="2"/>
</dbReference>
<feature type="domain" description="C2H2-type" evidence="15">
    <location>
        <begin position="975"/>
        <end position="997"/>
    </location>
</feature>
<feature type="compositionally biased region" description="Low complexity" evidence="14">
    <location>
        <begin position="845"/>
        <end position="858"/>
    </location>
</feature>
<evidence type="ECO:0000256" key="8">
    <source>
        <dbReference type="ARBA" id="ARBA00023125"/>
    </source>
</evidence>
<proteinExistence type="inferred from homology"/>
<evidence type="ECO:0000256" key="1">
    <source>
        <dbReference type="ARBA" id="ARBA00004123"/>
    </source>
</evidence>
<keyword evidence="6 12" id="KW-0862">Zinc</keyword>
<comment type="similarity">
    <text evidence="2">Belongs to the krueppel C2H2-type zinc-finger protein family.</text>
</comment>
<evidence type="ECO:0000256" key="11">
    <source>
        <dbReference type="PROSITE-ProRule" id="PRU00042"/>
    </source>
</evidence>
<evidence type="ECO:0000259" key="15">
    <source>
        <dbReference type="PROSITE" id="PS50157"/>
    </source>
</evidence>
<feature type="region of interest" description="Disordered" evidence="14">
    <location>
        <begin position="684"/>
        <end position="718"/>
    </location>
</feature>
<feature type="compositionally biased region" description="Low complexity" evidence="14">
    <location>
        <begin position="688"/>
        <end position="706"/>
    </location>
</feature>
<keyword evidence="4" id="KW-0677">Repeat</keyword>
<dbReference type="PROSITE" id="PS50157">
    <property type="entry name" value="ZINC_FINGER_C2H2_2"/>
    <property type="match status" value="4"/>
</dbReference>
<feature type="domain" description="ZAD" evidence="16">
    <location>
        <begin position="11"/>
        <end position="88"/>
    </location>
</feature>
<keyword evidence="13" id="KW-0175">Coiled coil</keyword>
<dbReference type="FunFam" id="3.30.160.60:FF:000045">
    <property type="entry name" value="ZFP69 zinc finger protein B"/>
    <property type="match status" value="1"/>
</dbReference>
<keyword evidence="8" id="KW-0238">DNA-binding</keyword>
<feature type="coiled-coil region" evidence="13">
    <location>
        <begin position="253"/>
        <end position="298"/>
    </location>
</feature>
<feature type="compositionally biased region" description="Polar residues" evidence="14">
    <location>
        <begin position="582"/>
        <end position="593"/>
    </location>
</feature>
<feature type="region of interest" description="Disordered" evidence="14">
    <location>
        <begin position="330"/>
        <end position="373"/>
    </location>
</feature>
<dbReference type="FunFam" id="3.30.160.60:FF:001480">
    <property type="entry name" value="Si:cabz01071911.3"/>
    <property type="match status" value="1"/>
</dbReference>
<comment type="subcellular location">
    <subcellularLocation>
        <location evidence="1">Nucleus</location>
    </subcellularLocation>
</comment>